<keyword evidence="11 17" id="KW-0269">Exonuclease</keyword>
<dbReference type="NCBIfam" id="TIGR00593">
    <property type="entry name" value="pola"/>
    <property type="match status" value="1"/>
</dbReference>
<keyword evidence="12 17" id="KW-0239">DNA-directed DNA polymerase</keyword>
<evidence type="ECO:0000256" key="5">
    <source>
        <dbReference type="ARBA" id="ARBA00022679"/>
    </source>
</evidence>
<dbReference type="SMART" id="SM00475">
    <property type="entry name" value="53EXOc"/>
    <property type="match status" value="1"/>
</dbReference>
<dbReference type="CDD" id="cd09898">
    <property type="entry name" value="H3TH_53EXO"/>
    <property type="match status" value="1"/>
</dbReference>
<dbReference type="FunFam" id="1.20.1060.10:FF:000001">
    <property type="entry name" value="DNA polymerase I"/>
    <property type="match status" value="1"/>
</dbReference>
<evidence type="ECO:0000259" key="19">
    <source>
        <dbReference type="SMART" id="SM00475"/>
    </source>
</evidence>
<dbReference type="SUPFAM" id="SSF47807">
    <property type="entry name" value="5' to 3' exonuclease, C-terminal subdomain"/>
    <property type="match status" value="1"/>
</dbReference>
<dbReference type="InterPro" id="IPR002298">
    <property type="entry name" value="DNA_polymerase_A"/>
</dbReference>
<dbReference type="FunFam" id="1.10.150.20:FF:000002">
    <property type="entry name" value="DNA polymerase I"/>
    <property type="match status" value="1"/>
</dbReference>
<dbReference type="InterPro" id="IPR036397">
    <property type="entry name" value="RNaseH_sf"/>
</dbReference>
<dbReference type="InterPro" id="IPR029060">
    <property type="entry name" value="PIN-like_dom_sf"/>
</dbReference>
<dbReference type="SUPFAM" id="SSF88723">
    <property type="entry name" value="PIN domain-like"/>
    <property type="match status" value="1"/>
</dbReference>
<proteinExistence type="inferred from homology"/>
<dbReference type="InterPro" id="IPR043502">
    <property type="entry name" value="DNA/RNA_pol_sf"/>
</dbReference>
<comment type="caution">
    <text evidence="21">The sequence shown here is derived from an EMBL/GenBank/DDBJ whole genome shotgun (WGS) entry which is preliminary data.</text>
</comment>
<dbReference type="InterPro" id="IPR019760">
    <property type="entry name" value="DNA-dir_DNA_pol_A_CS"/>
</dbReference>
<dbReference type="Pfam" id="PF01612">
    <property type="entry name" value="DNA_pol_A_exo1"/>
    <property type="match status" value="1"/>
</dbReference>
<dbReference type="InterPro" id="IPR020046">
    <property type="entry name" value="5-3_exonucl_a-hlix_arch_N"/>
</dbReference>
<dbReference type="InterPro" id="IPR020045">
    <property type="entry name" value="DNA_polI_H3TH"/>
</dbReference>
<evidence type="ECO:0000256" key="2">
    <source>
        <dbReference type="ARBA" id="ARBA00011541"/>
    </source>
</evidence>
<keyword evidence="10 17" id="KW-0378">Hydrolase</keyword>
<dbReference type="InterPro" id="IPR001098">
    <property type="entry name" value="DNA-dir_DNA_pol_A_palm_dom"/>
</dbReference>
<dbReference type="Gene3D" id="3.30.70.370">
    <property type="match status" value="1"/>
</dbReference>
<comment type="similarity">
    <text evidence="1 17">Belongs to the DNA polymerase type-A family.</text>
</comment>
<dbReference type="GO" id="GO:0003887">
    <property type="term" value="F:DNA-directed DNA polymerase activity"/>
    <property type="evidence" value="ECO:0007669"/>
    <property type="project" value="UniProtKB-UniRule"/>
</dbReference>
<comment type="function">
    <text evidence="17">In addition to polymerase activity, this DNA polymerase exhibits 3'-5' and 5'-3' exonuclease activity.</text>
</comment>
<keyword evidence="8" id="KW-0540">Nuclease</keyword>
<keyword evidence="9 17" id="KW-0227">DNA damage</keyword>
<evidence type="ECO:0000256" key="16">
    <source>
        <dbReference type="NCBIfam" id="TIGR00593"/>
    </source>
</evidence>
<dbReference type="InterPro" id="IPR012337">
    <property type="entry name" value="RNaseH-like_sf"/>
</dbReference>
<evidence type="ECO:0000256" key="14">
    <source>
        <dbReference type="ARBA" id="ARBA00023204"/>
    </source>
</evidence>
<dbReference type="Gene3D" id="3.30.420.10">
    <property type="entry name" value="Ribonuclease H-like superfamily/Ribonuclease H"/>
    <property type="match status" value="1"/>
</dbReference>
<organism evidence="21 22">
    <name type="scientific">Blastochloris sulfoviridis</name>
    <dbReference type="NCBI Taxonomy" id="50712"/>
    <lineage>
        <taxon>Bacteria</taxon>
        <taxon>Pseudomonadati</taxon>
        <taxon>Pseudomonadota</taxon>
        <taxon>Alphaproteobacteria</taxon>
        <taxon>Hyphomicrobiales</taxon>
        <taxon>Blastochloridaceae</taxon>
        <taxon>Blastochloris</taxon>
    </lineage>
</organism>
<keyword evidence="6 17" id="KW-0548">Nucleotidyltransferase</keyword>
<evidence type="ECO:0000256" key="13">
    <source>
        <dbReference type="ARBA" id="ARBA00023125"/>
    </source>
</evidence>
<evidence type="ECO:0000256" key="6">
    <source>
        <dbReference type="ARBA" id="ARBA00022695"/>
    </source>
</evidence>
<gene>
    <name evidence="17 21" type="primary">polA</name>
    <name evidence="21" type="ORF">F1193_05440</name>
</gene>
<feature type="domain" description="DNA-directed DNA polymerase family A palm" evidence="20">
    <location>
        <begin position="765"/>
        <end position="971"/>
    </location>
</feature>
<sequence>MTDTPARGLKPGDHVFLVDGSSFVFRAYFQSMNQDRKYNARSDGLPTGAVRLFCTKMFQFVKDGALGIKPTHLAIVFDRSEKTFRTEIYPDYKAQRPDPPAELVPQFPLMRKAVTAFGLEPIELEGFEADDLIASYAREATAAGAKVLIVSSDKDLMQLVDGSVAFYDPESGIKGKPGYRPERLLHAAEVAERWEGTPPGKIPDVQALAGDSTDNVPGAPGIGIKTAAQLIADYGDLDTLLARAHEIKQPKRRATLTDPEIIDKIRLSKRLVTLDVNAPLPVPIERLRLVAPEPKPLIGFFKALDLTLLTKRAGEIYEVDPSQIDPDPDLAPGGETSDRLLALIGAGPAAEGERAEVTATTGGALPAAKPAARPAEARELTPAALAKARAAAIKAIPFEPSQYETVSTLEALDAWIARILDAGAVALGAVLSGADPMRAELVGLALAVEPGRAAYIPLGHVSGEGLFGDGRPAGQLDAAAALARLGPLLADGAVRKIGHDIKGLSVVLERAGVACAALEDVMTVSYVLDAGRAAHDLVSLARHWLGFEPKSRQEVTGSGKAALPIERVAIDDVRAFAAGAADAALRLWRVLEPRLTAEGMSRVYARLERPLLPVLARMEARGIAIDRQVLSRLSGEFAQKAAALEAEIHQLAGESFNVGSPKQIGDILFGKMGLPGATKTATGAWSTKATILDELAEQGFDLPARILDWRQLTKLKSTYTDALPAYVNPATGRVHTSFALAATTTGRLSSSEPNLQNIPVRTEDGRKIRKAFVAAEGCRLVSADYSQIELRLLAHVAEIPQLIQAFADGIDIHALTASEMFGVPVAGMPPEVRRRAKAINFGIIYGISAFGLANQLGIGREEAGAYIRKYFERFPGIRDYMEATKAFCRTHGYVATLFGRRAHYPDIKASNASVRAFNERAAINAPLQGSAADIIRRAMIRIEPALAAAKLSSKMLLQVHDELVFEVPMDEVEPMIPVVCRVMTEAALPAVALKVPLKVDARAAANWDEAH</sequence>
<dbReference type="Gene3D" id="3.40.50.1010">
    <property type="entry name" value="5'-nuclease"/>
    <property type="match status" value="1"/>
</dbReference>
<dbReference type="GO" id="GO:0006261">
    <property type="term" value="P:DNA-templated DNA replication"/>
    <property type="evidence" value="ECO:0007669"/>
    <property type="project" value="UniProtKB-UniRule"/>
</dbReference>
<dbReference type="InterPro" id="IPR036279">
    <property type="entry name" value="5-3_exonuclease_C_sf"/>
</dbReference>
<dbReference type="EC" id="2.7.7.7" evidence="3 16"/>
<dbReference type="PANTHER" id="PTHR10133:SF27">
    <property type="entry name" value="DNA POLYMERASE NU"/>
    <property type="match status" value="1"/>
</dbReference>
<evidence type="ECO:0000256" key="17">
    <source>
        <dbReference type="RuleBase" id="RU004460"/>
    </source>
</evidence>
<feature type="domain" description="3'-5' exonuclease" evidence="18">
    <location>
        <begin position="403"/>
        <end position="596"/>
    </location>
</feature>
<keyword evidence="5 17" id="KW-0808">Transferase</keyword>
<evidence type="ECO:0000256" key="9">
    <source>
        <dbReference type="ARBA" id="ARBA00022763"/>
    </source>
</evidence>
<evidence type="ECO:0000313" key="22">
    <source>
        <dbReference type="Proteomes" id="UP000323886"/>
    </source>
</evidence>
<dbReference type="InterPro" id="IPR002562">
    <property type="entry name" value="3'-5'_exonuclease_dom"/>
</dbReference>
<dbReference type="FunFam" id="1.10.150.20:FF:000003">
    <property type="entry name" value="DNA polymerase I"/>
    <property type="match status" value="1"/>
</dbReference>
<accession>A0A5M6I3H4</accession>
<evidence type="ECO:0000256" key="12">
    <source>
        <dbReference type="ARBA" id="ARBA00022932"/>
    </source>
</evidence>
<dbReference type="Pfam" id="PF00476">
    <property type="entry name" value="DNA_pol_A"/>
    <property type="match status" value="1"/>
</dbReference>
<dbReference type="Gene3D" id="1.10.150.20">
    <property type="entry name" value="5' to 3' exonuclease, C-terminal subdomain"/>
    <property type="match status" value="2"/>
</dbReference>
<comment type="subunit">
    <text evidence="2">Single-chain monomer with multiple functions.</text>
</comment>
<evidence type="ECO:0000256" key="4">
    <source>
        <dbReference type="ARBA" id="ARBA00020311"/>
    </source>
</evidence>
<dbReference type="SUPFAM" id="SSF56672">
    <property type="entry name" value="DNA/RNA polymerases"/>
    <property type="match status" value="1"/>
</dbReference>
<reference evidence="21 22" key="1">
    <citation type="submission" date="2019-09" db="EMBL/GenBank/DDBJ databases">
        <title>Draft Whole-Genome sequence of Blastochloris sulfoviridis DSM 729.</title>
        <authorList>
            <person name="Meyer T.E."/>
            <person name="Kyndt J.A."/>
        </authorList>
    </citation>
    <scope>NUCLEOTIDE SEQUENCE [LARGE SCALE GENOMIC DNA]</scope>
    <source>
        <strain evidence="21 22">DSM 729</strain>
    </source>
</reference>
<name>A0A5M6I3H4_9HYPH</name>
<dbReference type="SMART" id="SM00482">
    <property type="entry name" value="POLAc"/>
    <property type="match status" value="1"/>
</dbReference>
<comment type="catalytic activity">
    <reaction evidence="15 17">
        <text>DNA(n) + a 2'-deoxyribonucleoside 5'-triphosphate = DNA(n+1) + diphosphate</text>
        <dbReference type="Rhea" id="RHEA:22508"/>
        <dbReference type="Rhea" id="RHEA-COMP:17339"/>
        <dbReference type="Rhea" id="RHEA-COMP:17340"/>
        <dbReference type="ChEBI" id="CHEBI:33019"/>
        <dbReference type="ChEBI" id="CHEBI:61560"/>
        <dbReference type="ChEBI" id="CHEBI:173112"/>
        <dbReference type="EC" id="2.7.7.7"/>
    </reaction>
</comment>
<dbReference type="PROSITE" id="PS00447">
    <property type="entry name" value="DNA_POLYMERASE_A"/>
    <property type="match status" value="1"/>
</dbReference>
<dbReference type="Pfam" id="PF01367">
    <property type="entry name" value="5_3_exonuc"/>
    <property type="match status" value="1"/>
</dbReference>
<dbReference type="EMBL" id="VWPL01000007">
    <property type="protein sequence ID" value="KAA5602348.1"/>
    <property type="molecule type" value="Genomic_DNA"/>
</dbReference>
<dbReference type="GO" id="GO:0008409">
    <property type="term" value="F:5'-3' exonuclease activity"/>
    <property type="evidence" value="ECO:0007669"/>
    <property type="project" value="UniProtKB-UniRule"/>
</dbReference>
<evidence type="ECO:0000256" key="3">
    <source>
        <dbReference type="ARBA" id="ARBA00012417"/>
    </source>
</evidence>
<feature type="domain" description="5'-3' exonuclease" evidence="19">
    <location>
        <begin position="13"/>
        <end position="290"/>
    </location>
</feature>
<keyword evidence="22" id="KW-1185">Reference proteome</keyword>
<dbReference type="CDD" id="cd08637">
    <property type="entry name" value="DNA_pol_A_pol_I_C"/>
    <property type="match status" value="1"/>
</dbReference>
<dbReference type="NCBIfam" id="NF004397">
    <property type="entry name" value="PRK05755.1"/>
    <property type="match status" value="1"/>
</dbReference>
<dbReference type="InterPro" id="IPR002421">
    <property type="entry name" value="5-3_exonuclease"/>
</dbReference>
<evidence type="ECO:0000256" key="8">
    <source>
        <dbReference type="ARBA" id="ARBA00022722"/>
    </source>
</evidence>
<evidence type="ECO:0000256" key="10">
    <source>
        <dbReference type="ARBA" id="ARBA00022801"/>
    </source>
</evidence>
<evidence type="ECO:0000259" key="20">
    <source>
        <dbReference type="SMART" id="SM00482"/>
    </source>
</evidence>
<dbReference type="RefSeq" id="WP_150096671.1">
    <property type="nucleotide sequence ID" value="NZ_VWPL01000007.1"/>
</dbReference>
<evidence type="ECO:0000256" key="15">
    <source>
        <dbReference type="ARBA" id="ARBA00049244"/>
    </source>
</evidence>
<evidence type="ECO:0000256" key="1">
    <source>
        <dbReference type="ARBA" id="ARBA00007705"/>
    </source>
</evidence>
<keyword evidence="13 17" id="KW-0238">DNA-binding</keyword>
<dbReference type="GO" id="GO:0006302">
    <property type="term" value="P:double-strand break repair"/>
    <property type="evidence" value="ECO:0007669"/>
    <property type="project" value="TreeGrafter"/>
</dbReference>
<evidence type="ECO:0000313" key="21">
    <source>
        <dbReference type="EMBL" id="KAA5602348.1"/>
    </source>
</evidence>
<dbReference type="Proteomes" id="UP000323886">
    <property type="component" value="Unassembled WGS sequence"/>
</dbReference>
<dbReference type="InterPro" id="IPR018320">
    <property type="entry name" value="DNA_polymerase_1"/>
</dbReference>
<dbReference type="Pfam" id="PF02739">
    <property type="entry name" value="5_3_exonuc_N"/>
    <property type="match status" value="1"/>
</dbReference>
<dbReference type="SUPFAM" id="SSF53098">
    <property type="entry name" value="Ribonuclease H-like"/>
    <property type="match status" value="1"/>
</dbReference>
<evidence type="ECO:0000256" key="7">
    <source>
        <dbReference type="ARBA" id="ARBA00022705"/>
    </source>
</evidence>
<dbReference type="OrthoDB" id="9806424at2"/>
<dbReference type="SMART" id="SM00474">
    <property type="entry name" value="35EXOc"/>
    <property type="match status" value="1"/>
</dbReference>
<evidence type="ECO:0000256" key="11">
    <source>
        <dbReference type="ARBA" id="ARBA00022839"/>
    </source>
</evidence>
<dbReference type="SMART" id="SM00279">
    <property type="entry name" value="HhH2"/>
    <property type="match status" value="1"/>
</dbReference>
<dbReference type="PRINTS" id="PR00868">
    <property type="entry name" value="DNAPOLI"/>
</dbReference>
<dbReference type="GO" id="GO:0003677">
    <property type="term" value="F:DNA binding"/>
    <property type="evidence" value="ECO:0007669"/>
    <property type="project" value="UniProtKB-UniRule"/>
</dbReference>
<dbReference type="Gene3D" id="1.20.1060.10">
    <property type="entry name" value="Taq DNA Polymerase, Chain T, domain 4"/>
    <property type="match status" value="1"/>
</dbReference>
<keyword evidence="14 17" id="KW-0234">DNA repair</keyword>
<protein>
    <recommendedName>
        <fullName evidence="4 16">DNA polymerase I</fullName>
        <ecNumber evidence="3 16">2.7.7.7</ecNumber>
    </recommendedName>
</protein>
<dbReference type="CDD" id="cd09859">
    <property type="entry name" value="PIN_53EXO"/>
    <property type="match status" value="1"/>
</dbReference>
<dbReference type="InterPro" id="IPR008918">
    <property type="entry name" value="HhH2"/>
</dbReference>
<evidence type="ECO:0000259" key="18">
    <source>
        <dbReference type="SMART" id="SM00474"/>
    </source>
</evidence>
<dbReference type="GO" id="GO:0008408">
    <property type="term" value="F:3'-5' exonuclease activity"/>
    <property type="evidence" value="ECO:0007669"/>
    <property type="project" value="UniProtKB-UniRule"/>
</dbReference>
<keyword evidence="7 17" id="KW-0235">DNA replication</keyword>
<dbReference type="PANTHER" id="PTHR10133">
    <property type="entry name" value="DNA POLYMERASE I"/>
    <property type="match status" value="1"/>
</dbReference>
<dbReference type="AlphaFoldDB" id="A0A5M6I3H4"/>